<evidence type="ECO:0000313" key="2">
    <source>
        <dbReference type="Proteomes" id="UP001224890"/>
    </source>
</evidence>
<keyword evidence="2" id="KW-1185">Reference proteome</keyword>
<dbReference type="EMBL" id="JAHMHR010000023">
    <property type="protein sequence ID" value="KAK1674878.1"/>
    <property type="molecule type" value="Genomic_DNA"/>
</dbReference>
<accession>A0AAJ0AM02</accession>
<evidence type="ECO:0000313" key="1">
    <source>
        <dbReference type="EMBL" id="KAK1674878.1"/>
    </source>
</evidence>
<dbReference type="GeneID" id="85456964"/>
<dbReference type="Proteomes" id="UP001224890">
    <property type="component" value="Unassembled WGS sequence"/>
</dbReference>
<name>A0AAJ0AM02_9PEZI</name>
<proteinExistence type="predicted"/>
<comment type="caution">
    <text evidence="1">The sequence shown here is derived from an EMBL/GenBank/DDBJ whole genome shotgun (WGS) entry which is preliminary data.</text>
</comment>
<organism evidence="1 2">
    <name type="scientific">Colletotrichum godetiae</name>
    <dbReference type="NCBI Taxonomy" id="1209918"/>
    <lineage>
        <taxon>Eukaryota</taxon>
        <taxon>Fungi</taxon>
        <taxon>Dikarya</taxon>
        <taxon>Ascomycota</taxon>
        <taxon>Pezizomycotina</taxon>
        <taxon>Sordariomycetes</taxon>
        <taxon>Hypocreomycetidae</taxon>
        <taxon>Glomerellales</taxon>
        <taxon>Glomerellaceae</taxon>
        <taxon>Colletotrichum</taxon>
        <taxon>Colletotrichum acutatum species complex</taxon>
    </lineage>
</organism>
<sequence>MDSLPQEILDNILGRIPAQGSDRHNSELFDDNLNSNFDYSSFPMKMEPTIVYRPHRVFDLISRPRNIEGDFHLMQKLPNLESFNLKIPEFPFFIRPRREMRQSLIDILSSNRLPASMKHGKLAITPNMYGPNQKLPHMTKDGESNPLFIAYAERSTVSRL</sequence>
<reference evidence="1" key="1">
    <citation type="submission" date="2021-06" db="EMBL/GenBank/DDBJ databases">
        <title>Comparative genomics, transcriptomics and evolutionary studies reveal genomic signatures of adaptation to plant cell wall in hemibiotrophic fungi.</title>
        <authorList>
            <consortium name="DOE Joint Genome Institute"/>
            <person name="Baroncelli R."/>
            <person name="Diaz J.F."/>
            <person name="Benocci T."/>
            <person name="Peng M."/>
            <person name="Battaglia E."/>
            <person name="Haridas S."/>
            <person name="Andreopoulos W."/>
            <person name="Labutti K."/>
            <person name="Pangilinan J."/>
            <person name="Floch G.L."/>
            <person name="Makela M.R."/>
            <person name="Henrissat B."/>
            <person name="Grigoriev I.V."/>
            <person name="Crouch J.A."/>
            <person name="De Vries R.P."/>
            <person name="Sukno S.A."/>
            <person name="Thon M.R."/>
        </authorList>
    </citation>
    <scope>NUCLEOTIDE SEQUENCE</scope>
    <source>
        <strain evidence="1">CBS 193.32</strain>
    </source>
</reference>
<gene>
    <name evidence="1" type="ORF">BDP55DRAFT_632529</name>
</gene>
<protein>
    <submittedName>
        <fullName evidence="1">Uncharacterized protein</fullName>
    </submittedName>
</protein>
<dbReference type="RefSeq" id="XP_060428881.1">
    <property type="nucleotide sequence ID" value="XM_060572438.1"/>
</dbReference>
<dbReference type="AlphaFoldDB" id="A0AAJ0AM02"/>